<dbReference type="Gene3D" id="3.30.200.20">
    <property type="entry name" value="Phosphorylase Kinase, domain 1"/>
    <property type="match status" value="1"/>
</dbReference>
<feature type="region of interest" description="Disordered" evidence="7">
    <location>
        <begin position="627"/>
        <end position="744"/>
    </location>
</feature>
<dbReference type="GO" id="GO:0005524">
    <property type="term" value="F:ATP binding"/>
    <property type="evidence" value="ECO:0007669"/>
    <property type="project" value="UniProtKB-UniRule"/>
</dbReference>
<feature type="domain" description="Protein kinase" evidence="8">
    <location>
        <begin position="760"/>
        <end position="1036"/>
    </location>
</feature>
<feature type="compositionally biased region" description="Low complexity" evidence="7">
    <location>
        <begin position="1232"/>
        <end position="1247"/>
    </location>
</feature>
<accession>A0A1D2A1Q4</accession>
<dbReference type="InterPro" id="IPR000719">
    <property type="entry name" value="Prot_kinase_dom"/>
</dbReference>
<dbReference type="GO" id="GO:0004674">
    <property type="term" value="F:protein serine/threonine kinase activity"/>
    <property type="evidence" value="ECO:0007669"/>
    <property type="project" value="UniProtKB-KW"/>
</dbReference>
<feature type="region of interest" description="Disordered" evidence="7">
    <location>
        <begin position="431"/>
        <end position="565"/>
    </location>
</feature>
<dbReference type="Gene3D" id="1.10.510.10">
    <property type="entry name" value="Transferase(Phosphotransferase) domain 1"/>
    <property type="match status" value="1"/>
</dbReference>
<reference evidence="9" key="1">
    <citation type="submission" date="2015-08" db="EMBL/GenBank/DDBJ databases">
        <authorList>
            <person name="Babu N.S."/>
            <person name="Beckwith C.J."/>
            <person name="Beseler K.G."/>
            <person name="Brison A."/>
            <person name="Carone J.V."/>
            <person name="Caskin T.P."/>
            <person name="Diamond M."/>
            <person name="Durham M.E."/>
            <person name="Foxe J.M."/>
            <person name="Go M."/>
            <person name="Henderson B.A."/>
            <person name="Jones I.B."/>
            <person name="McGettigan J.A."/>
            <person name="Micheletti S.J."/>
            <person name="Nasrallah M.E."/>
            <person name="Ortiz D."/>
            <person name="Piller C.R."/>
            <person name="Privatt S.R."/>
            <person name="Schneider S.L."/>
            <person name="Sharp S."/>
            <person name="Smith T.C."/>
            <person name="Stanton J.D."/>
            <person name="Ullery H.E."/>
            <person name="Wilson R.J."/>
            <person name="Serrano M.G."/>
            <person name="Buck G."/>
            <person name="Lee V."/>
            <person name="Wang Y."/>
            <person name="Carvalho R."/>
            <person name="Voegtly L."/>
            <person name="Shi R."/>
            <person name="Duckworth R."/>
            <person name="Johnson A."/>
            <person name="Loviza R."/>
            <person name="Walstead R."/>
            <person name="Shah Z."/>
            <person name="Kiflezghi M."/>
            <person name="Wade K."/>
            <person name="Ball S.L."/>
            <person name="Bradley K.W."/>
            <person name="Asai D.J."/>
            <person name="Bowman C.A."/>
            <person name="Russell D.A."/>
            <person name="Pope W.H."/>
            <person name="Jacobs-Sera D."/>
            <person name="Hendrix R.W."/>
            <person name="Hatfull G.F."/>
        </authorList>
    </citation>
    <scope>NUCLEOTIDE SEQUENCE</scope>
</reference>
<organism evidence="9">
    <name type="scientific">Auxenochlorella protothecoides</name>
    <name type="common">Green microalga</name>
    <name type="synonym">Chlorella protothecoides</name>
    <dbReference type="NCBI Taxonomy" id="3075"/>
    <lineage>
        <taxon>Eukaryota</taxon>
        <taxon>Viridiplantae</taxon>
        <taxon>Chlorophyta</taxon>
        <taxon>core chlorophytes</taxon>
        <taxon>Trebouxiophyceae</taxon>
        <taxon>Chlorellales</taxon>
        <taxon>Chlorellaceae</taxon>
        <taxon>Auxenochlorella</taxon>
    </lineage>
</organism>
<dbReference type="SMART" id="SM00220">
    <property type="entry name" value="S_TKc"/>
    <property type="match status" value="1"/>
</dbReference>
<keyword evidence="5 6" id="KW-0067">ATP-binding</keyword>
<dbReference type="PANTHER" id="PTHR22974:SF21">
    <property type="entry name" value="DUAL SPECIFICITY PROTEIN KINASE TTK"/>
    <property type="match status" value="1"/>
</dbReference>
<dbReference type="GO" id="GO:0007094">
    <property type="term" value="P:mitotic spindle assembly checkpoint signaling"/>
    <property type="evidence" value="ECO:0007669"/>
    <property type="project" value="TreeGrafter"/>
</dbReference>
<dbReference type="GO" id="GO:0005634">
    <property type="term" value="C:nucleus"/>
    <property type="evidence" value="ECO:0007669"/>
    <property type="project" value="TreeGrafter"/>
</dbReference>
<dbReference type="InterPro" id="IPR027084">
    <property type="entry name" value="Mps1_cat"/>
</dbReference>
<dbReference type="Pfam" id="PF00069">
    <property type="entry name" value="Pkinase"/>
    <property type="match status" value="1"/>
</dbReference>
<evidence type="ECO:0000256" key="7">
    <source>
        <dbReference type="SAM" id="MobiDB-lite"/>
    </source>
</evidence>
<feature type="binding site" evidence="6">
    <location>
        <position position="788"/>
    </location>
    <ligand>
        <name>ATP</name>
        <dbReference type="ChEBI" id="CHEBI:30616"/>
    </ligand>
</feature>
<dbReference type="EMBL" id="GDKF01005514">
    <property type="protein sequence ID" value="JAT73108.1"/>
    <property type="molecule type" value="Transcribed_RNA"/>
</dbReference>
<dbReference type="GO" id="GO:0004712">
    <property type="term" value="F:protein serine/threonine/tyrosine kinase activity"/>
    <property type="evidence" value="ECO:0007669"/>
    <property type="project" value="TreeGrafter"/>
</dbReference>
<protein>
    <recommendedName>
        <fullName evidence="8">Protein kinase domain-containing protein</fullName>
    </recommendedName>
</protein>
<dbReference type="InterPro" id="IPR011009">
    <property type="entry name" value="Kinase-like_dom_sf"/>
</dbReference>
<feature type="region of interest" description="Disordered" evidence="7">
    <location>
        <begin position="1198"/>
        <end position="1217"/>
    </location>
</feature>
<dbReference type="SMART" id="SM00777">
    <property type="entry name" value="Mad3_BUB1_I"/>
    <property type="match status" value="1"/>
</dbReference>
<evidence type="ECO:0000256" key="4">
    <source>
        <dbReference type="ARBA" id="ARBA00022777"/>
    </source>
</evidence>
<dbReference type="InterPro" id="IPR013212">
    <property type="entry name" value="Mad3/Bub1_I"/>
</dbReference>
<dbReference type="GO" id="GO:0098813">
    <property type="term" value="P:nuclear chromosome segregation"/>
    <property type="evidence" value="ECO:0007669"/>
    <property type="project" value="UniProtKB-ARBA"/>
</dbReference>
<proteinExistence type="predicted"/>
<feature type="region of interest" description="Disordered" evidence="7">
    <location>
        <begin position="1100"/>
        <end position="1177"/>
    </location>
</feature>
<dbReference type="InterPro" id="IPR017441">
    <property type="entry name" value="Protein_kinase_ATP_BS"/>
</dbReference>
<keyword evidence="3 6" id="KW-0547">Nucleotide-binding</keyword>
<feature type="region of interest" description="Disordered" evidence="7">
    <location>
        <begin position="585"/>
        <end position="605"/>
    </location>
</feature>
<keyword evidence="4" id="KW-0418">Kinase</keyword>
<dbReference type="AlphaFoldDB" id="A0A1D2A1Q4"/>
<feature type="region of interest" description="Disordered" evidence="7">
    <location>
        <begin position="335"/>
        <end position="413"/>
    </location>
</feature>
<dbReference type="GO" id="GO:0034501">
    <property type="term" value="P:protein localization to kinetochore"/>
    <property type="evidence" value="ECO:0007669"/>
    <property type="project" value="TreeGrafter"/>
</dbReference>
<feature type="compositionally biased region" description="Low complexity" evidence="7">
    <location>
        <begin position="351"/>
        <end position="366"/>
    </location>
</feature>
<evidence type="ECO:0000256" key="2">
    <source>
        <dbReference type="ARBA" id="ARBA00022679"/>
    </source>
</evidence>
<dbReference type="PROSITE" id="PS00108">
    <property type="entry name" value="PROTEIN_KINASE_ST"/>
    <property type="match status" value="1"/>
</dbReference>
<dbReference type="SUPFAM" id="SSF56112">
    <property type="entry name" value="Protein kinase-like (PK-like)"/>
    <property type="match status" value="1"/>
</dbReference>
<dbReference type="PROSITE" id="PS00107">
    <property type="entry name" value="PROTEIN_KINASE_ATP"/>
    <property type="match status" value="1"/>
</dbReference>
<dbReference type="GO" id="GO:0000776">
    <property type="term" value="C:kinetochore"/>
    <property type="evidence" value="ECO:0007669"/>
    <property type="project" value="TreeGrafter"/>
</dbReference>
<gene>
    <name evidence="9" type="ORF">g.66754</name>
</gene>
<evidence type="ECO:0000256" key="5">
    <source>
        <dbReference type="ARBA" id="ARBA00022840"/>
    </source>
</evidence>
<keyword evidence="1" id="KW-0723">Serine/threonine-protein kinase</keyword>
<feature type="region of interest" description="Disordered" evidence="7">
    <location>
        <begin position="264"/>
        <end position="311"/>
    </location>
</feature>
<feature type="compositionally biased region" description="Low complexity" evidence="7">
    <location>
        <begin position="1161"/>
        <end position="1177"/>
    </location>
</feature>
<dbReference type="Gene3D" id="1.25.40.430">
    <property type="match status" value="1"/>
</dbReference>
<dbReference type="CDD" id="cd14131">
    <property type="entry name" value="PKc_Mps1"/>
    <property type="match status" value="1"/>
</dbReference>
<name>A0A1D2A1Q4_AUXPR</name>
<dbReference type="FunFam" id="3.30.200.20:FF:000131">
    <property type="entry name" value="Dual specificity protein kinase TTK"/>
    <property type="match status" value="1"/>
</dbReference>
<evidence type="ECO:0000313" key="9">
    <source>
        <dbReference type="EMBL" id="JAT73108.1"/>
    </source>
</evidence>
<feature type="compositionally biased region" description="Low complexity" evidence="7">
    <location>
        <begin position="387"/>
        <end position="402"/>
    </location>
</feature>
<evidence type="ECO:0000259" key="8">
    <source>
        <dbReference type="PROSITE" id="PS50011"/>
    </source>
</evidence>
<dbReference type="GO" id="GO:0033316">
    <property type="term" value="P:meiotic spindle assembly checkpoint signaling"/>
    <property type="evidence" value="ECO:0007669"/>
    <property type="project" value="TreeGrafter"/>
</dbReference>
<evidence type="ECO:0000256" key="3">
    <source>
        <dbReference type="ARBA" id="ARBA00022741"/>
    </source>
</evidence>
<dbReference type="FunFam" id="1.10.510.10:FF:000224">
    <property type="entry name" value="serine/threonine-protein kinase mph1 isoform X1"/>
    <property type="match status" value="1"/>
</dbReference>
<dbReference type="PANTHER" id="PTHR22974">
    <property type="entry name" value="MIXED LINEAGE PROTEIN KINASE"/>
    <property type="match status" value="1"/>
</dbReference>
<evidence type="ECO:0000256" key="1">
    <source>
        <dbReference type="ARBA" id="ARBA00022527"/>
    </source>
</evidence>
<evidence type="ECO:0000256" key="6">
    <source>
        <dbReference type="PROSITE-ProRule" id="PRU10141"/>
    </source>
</evidence>
<feature type="region of interest" description="Disordered" evidence="7">
    <location>
        <begin position="1232"/>
        <end position="1251"/>
    </location>
</feature>
<keyword evidence="2" id="KW-0808">Transferase</keyword>
<feature type="compositionally biased region" description="Low complexity" evidence="7">
    <location>
        <begin position="658"/>
        <end position="690"/>
    </location>
</feature>
<dbReference type="PROSITE" id="PS50011">
    <property type="entry name" value="PROTEIN_KINASE_DOM"/>
    <property type="match status" value="1"/>
</dbReference>
<dbReference type="InterPro" id="IPR008271">
    <property type="entry name" value="Ser/Thr_kinase_AS"/>
</dbReference>
<sequence>MTSLPSPLSACPDPKVADLVLAVRACPESAGAWWALLACLEARPLPGLDLLQVYTQATHAVPRQGNQGSDAYVRLWLGFARQQWHRDCDDARDTLKTLRRQAIGSTSPLLFLEWAALEWDSGARDRASAVLAKGLRDGAQPPAALEAALADVAAGVWSPVPLWQQSAASAGPHTAALTCTASTYEAFVTPGAEAERPARASHTHTLEALVPSGLPPDSGAPGRPLPGSSLVDRGAACAGVEAARGPALLARLCAGAPGSATGPGGLGQGAGAPGTALSRGSASSSSSRGSEEATVCMGGRQSGPGLSRLGGAANEDTIVVRRCLARRTPQSATLPLQRPGFLTEGPHVEPAEPAAATPSAAGMAGASRMTPAGGHAAASATPNEAQAPGPARGSRAAAVPGGSAPPLPPVAERNLLRPRRMGVLGRALRVAPGSDSANEPAAGDAAAAGKETGTKVGEAHTDIRSAGEATDLKRKAAAPGAGGEAACKRATGPPPSPGDAPGGSRGPALEARGRADAGPGAGPPLRTLAGPRPGQLVLDAGDLPADGPGGGSMVRRQPPAVDEEETAPVLLSKLAARVRGGRQSLAPAKMHRPTSVVTSPAGPSVKHPHLCAPPPHAHSRAQVVLEAGEQTPGSGGEEAEEATLPLQPGAARRGQVNAVPAGRGDVVVRGGTTLPAAAGGRPAVPRGPAAESDARPDPASDARLAAAGTAPQRPSQGQPMGPPPPKAPASQRDRNNASLVSSGRRVVEDDNTVVVKGISYTKLECVGRGGSSKVYKVMAPNRKIFALKRIRLTGRDSEAAAGFIDEITLLNSLRGKSNIIQLIDAEVYRAEGIIFMVLECGEIDLARLLQKREAARKEHDGGAASLDENFIRLYWEQMLRAVHTIHEVRIVHSDIKPANFLVVEGQLKLIDFGIAKAIQSDTTSIARESQVGTLNYMSPEAILGGQNNIKGGPPMKVGRASDIWSLGCILYQMVYGATPFSHLPFIQKMHAIIDPSHAIAFPPLPNPALAEVLRRCLVRDPKTRISMRELLAHPFLRPVTAAPEGAGGMPATPAPRRGRVELSVEQLERLMLKLARAGVGAGGEELATLSQQVFSQLSAGLSPQLPSTRSVGRAARGGGSEAGDGARRGVMTGAGPSRLAGGGAGTPDPGPGAAVSPSTDAPGSSAPGPQGSGVAAQAARAAASRAAARAVALAALESGASDGATSKTTAPRAPLHPISQTALATQAAALRRVNPQAAKPRAAEPAAGSLEDKLRRGLQRFNFEGVADAAQGTSGSP</sequence>
<feature type="compositionally biased region" description="Basic and acidic residues" evidence="7">
    <location>
        <begin position="457"/>
        <end position="474"/>
    </location>
</feature>
<feature type="compositionally biased region" description="Low complexity" evidence="7">
    <location>
        <begin position="273"/>
        <end position="288"/>
    </location>
</feature>
<feature type="compositionally biased region" description="Polar residues" evidence="7">
    <location>
        <begin position="1100"/>
        <end position="1110"/>
    </location>
</feature>